<keyword evidence="2" id="KW-1185">Reference proteome</keyword>
<evidence type="ECO:0000313" key="2">
    <source>
        <dbReference type="Proteomes" id="UP000006237"/>
    </source>
</evidence>
<reference evidence="1 2" key="1">
    <citation type="submission" date="2009-01" db="EMBL/GenBank/DDBJ databases">
        <authorList>
            <person name="Qin X."/>
            <person name="Bachman B."/>
            <person name="Battles P."/>
            <person name="Bell A."/>
            <person name="Bess C."/>
            <person name="Bickham C."/>
            <person name="Chaboub L."/>
            <person name="Chen D."/>
            <person name="Coyle M."/>
            <person name="Deiros D.R."/>
            <person name="Dinh H."/>
            <person name="Forbes L."/>
            <person name="Fowler G."/>
            <person name="Francisco L."/>
            <person name="Fu Q."/>
            <person name="Gubbala S."/>
            <person name="Hale W."/>
            <person name="Han Y."/>
            <person name="Hemphill L."/>
            <person name="Highlander S.K."/>
            <person name="Hirani K."/>
            <person name="Hogues M."/>
            <person name="Jackson L."/>
            <person name="Jakkamsetti A."/>
            <person name="Javaid M."/>
            <person name="Jiang H."/>
            <person name="Korchina V."/>
            <person name="Kovar C."/>
            <person name="Lara F."/>
            <person name="Lee S."/>
            <person name="Mata R."/>
            <person name="Mathew T."/>
            <person name="Moen C."/>
            <person name="Morales K."/>
            <person name="Munidasa M."/>
            <person name="Nazareth L."/>
            <person name="Ngo R."/>
            <person name="Nguyen L."/>
            <person name="Okwuonu G."/>
            <person name="Ongeri F."/>
            <person name="Patil S."/>
            <person name="Petrosino J."/>
            <person name="Pham C."/>
            <person name="Pham P."/>
            <person name="Pu L.-L."/>
            <person name="Puazo M."/>
            <person name="Raj R."/>
            <person name="Reid J."/>
            <person name="Rouhana J."/>
            <person name="Saada N."/>
            <person name="Shang Y."/>
            <person name="Simmons D."/>
            <person name="Thornton R."/>
            <person name="Warren J."/>
            <person name="Weissenberger G."/>
            <person name="Zhang J."/>
            <person name="Zhang L."/>
            <person name="Zhou C."/>
            <person name="Zhu D."/>
            <person name="Muzny D."/>
            <person name="Worley K."/>
            <person name="Gibbs R."/>
        </authorList>
    </citation>
    <scope>NUCLEOTIDE SEQUENCE [LARGE SCALE GENOMIC DNA]</scope>
    <source>
        <strain evidence="1 2">ATCC 51866</strain>
    </source>
</reference>
<dbReference type="EMBL" id="ACHF01000036">
    <property type="protein sequence ID" value="EEI63057.1"/>
    <property type="molecule type" value="Genomic_DNA"/>
</dbReference>
<evidence type="ECO:0000313" key="1">
    <source>
        <dbReference type="EMBL" id="EEI63057.1"/>
    </source>
</evidence>
<protein>
    <submittedName>
        <fullName evidence="1">Uncharacterized protein</fullName>
    </submittedName>
</protein>
<dbReference type="Proteomes" id="UP000006237">
    <property type="component" value="Unassembled WGS sequence"/>
</dbReference>
<gene>
    <name evidence="1" type="ORF">HMPREF0293_1575</name>
</gene>
<sequence length="61" mass="7005">MPKASYFAQLLRPFPFQAIAKGVGLPSALVVRHTSRNFASLTYIDQKTLRGRRVSNMRQRR</sequence>
<accession>A0ABM9XPH9</accession>
<proteinExistence type="predicted"/>
<name>A0ABM9XPH9_9CORY</name>
<organism evidence="1 2">
    <name type="scientific">Corynebacterium glucuronolyticum ATCC 51866</name>
    <dbReference type="NCBI Taxonomy" id="548478"/>
    <lineage>
        <taxon>Bacteria</taxon>
        <taxon>Bacillati</taxon>
        <taxon>Actinomycetota</taxon>
        <taxon>Actinomycetes</taxon>
        <taxon>Mycobacteriales</taxon>
        <taxon>Corynebacteriaceae</taxon>
        <taxon>Corynebacterium</taxon>
    </lineage>
</organism>
<comment type="caution">
    <text evidence="1">The sequence shown here is derived from an EMBL/GenBank/DDBJ whole genome shotgun (WGS) entry which is preliminary data.</text>
</comment>